<dbReference type="PANTHER" id="PTHR40697">
    <property type="entry name" value="ACETOIN CATABOLISM PROTEIN X"/>
    <property type="match status" value="1"/>
</dbReference>
<protein>
    <submittedName>
        <fullName evidence="1">ATP-NAD kinase</fullName>
    </submittedName>
</protein>
<dbReference type="GO" id="GO:0003951">
    <property type="term" value="F:NAD+ kinase activity"/>
    <property type="evidence" value="ECO:0007669"/>
    <property type="project" value="InterPro"/>
</dbReference>
<dbReference type="InterPro" id="IPR011386">
    <property type="entry name" value="Put_ATP-NAD_kin"/>
</dbReference>
<dbReference type="PIRSF" id="PIRSF016907">
    <property type="entry name" value="Kin_ATP-NAD"/>
    <property type="match status" value="1"/>
</dbReference>
<dbReference type="RefSeq" id="WP_228853934.1">
    <property type="nucleotide sequence ID" value="NZ_AP024086.1"/>
</dbReference>
<keyword evidence="2" id="KW-1185">Reference proteome</keyword>
<dbReference type="EMBL" id="AP024086">
    <property type="protein sequence ID" value="BCL61486.1"/>
    <property type="molecule type" value="Genomic_DNA"/>
</dbReference>
<gene>
    <name evidence="1" type="ORF">DGMP_21790</name>
</gene>
<dbReference type="AlphaFoldDB" id="A0A8D5FJ24"/>
<dbReference type="InterPro" id="IPR039065">
    <property type="entry name" value="AcoX-like"/>
</dbReference>
<dbReference type="GO" id="GO:0006741">
    <property type="term" value="P:NADP+ biosynthetic process"/>
    <property type="evidence" value="ECO:0007669"/>
    <property type="project" value="InterPro"/>
</dbReference>
<proteinExistence type="predicted"/>
<dbReference type="Pfam" id="PF20143">
    <property type="entry name" value="NAD_kinase_C"/>
    <property type="match status" value="1"/>
</dbReference>
<sequence length="368" mass="39809">MKSIGFIVNPIAGMGGRVGLKGTDGLAEEARQRGALPLAPARGQKGLIPLRNFESELQIFTPAKEMGEAEAKREGFAPTVIGRHTTGETGAADTRYAAKEMVQQGVELILFAGGDGTARDIYSAIGEKVPVIGIPAGVKIHSPVFAQTAQKAGELAKLFLAGQLHHFDLAEVLDIDEEAYRNGQVKTRLHGYLNVPVERLRMQNRKSGTPLTEKVSQNSIALDIIDNMAKGVMYLVGPGSTTRPIMENLGLPCTLLGVDLVMDGQLIAADATEKTILKATKQRNFKIIVTPIGGQGYIFGRGNHQLSHRVLRLAGKENIIVIATREKLIRLRGEPLLVDTGDISVDQMLGGYIRVTTGYKQQMITRVR</sequence>
<dbReference type="Pfam" id="PF01513">
    <property type="entry name" value="NAD_kinase"/>
    <property type="match status" value="1"/>
</dbReference>
<dbReference type="KEGG" id="dbk:DGMP_21790"/>
<organism evidence="1 2">
    <name type="scientific">Desulfomarina profundi</name>
    <dbReference type="NCBI Taxonomy" id="2772557"/>
    <lineage>
        <taxon>Bacteria</taxon>
        <taxon>Pseudomonadati</taxon>
        <taxon>Thermodesulfobacteriota</taxon>
        <taxon>Desulfobulbia</taxon>
        <taxon>Desulfobulbales</taxon>
        <taxon>Desulfobulbaceae</taxon>
        <taxon>Desulfomarina</taxon>
    </lineage>
</organism>
<keyword evidence="1" id="KW-0808">Transferase</keyword>
<keyword evidence="1" id="KW-0418">Kinase</keyword>
<dbReference type="Proteomes" id="UP000826725">
    <property type="component" value="Chromosome"/>
</dbReference>
<evidence type="ECO:0000313" key="2">
    <source>
        <dbReference type="Proteomes" id="UP000826725"/>
    </source>
</evidence>
<accession>A0A8D5FJ24</accession>
<dbReference type="InterPro" id="IPR002504">
    <property type="entry name" value="NADK"/>
</dbReference>
<name>A0A8D5FJ24_9BACT</name>
<reference evidence="1" key="1">
    <citation type="submission" date="2020-09" db="EMBL/GenBank/DDBJ databases">
        <title>Desulfogranum mesoprofundum gen. nov., sp. nov., a novel mesophilic, sulfate-reducing chemolithoautotroph isolated from a deep-sea hydrothermal vent chimney in the Suiyo Seamount.</title>
        <authorList>
            <person name="Hashimoto Y."/>
            <person name="Nakagawa S."/>
        </authorList>
    </citation>
    <scope>NUCLEOTIDE SEQUENCE</scope>
    <source>
        <strain evidence="1">KT2</strain>
    </source>
</reference>
<evidence type="ECO:0000313" key="1">
    <source>
        <dbReference type="EMBL" id="BCL61486.1"/>
    </source>
</evidence>
<dbReference type="PANTHER" id="PTHR40697:SF2">
    <property type="entry name" value="ATP-NAD KINASE-RELATED"/>
    <property type="match status" value="1"/>
</dbReference>